<reference evidence="1 2" key="1">
    <citation type="journal article" date="2015" name="Nature">
        <title>rRNA introns, odd ribosomes, and small enigmatic genomes across a large radiation of phyla.</title>
        <authorList>
            <person name="Brown C.T."/>
            <person name="Hug L.A."/>
            <person name="Thomas B.C."/>
            <person name="Sharon I."/>
            <person name="Castelle C.J."/>
            <person name="Singh A."/>
            <person name="Wilkins M.J."/>
            <person name="Williams K.H."/>
            <person name="Banfield J.F."/>
        </authorList>
    </citation>
    <scope>NUCLEOTIDE SEQUENCE [LARGE SCALE GENOMIC DNA]</scope>
</reference>
<dbReference type="EMBL" id="LBPV01000022">
    <property type="protein sequence ID" value="KKP65461.1"/>
    <property type="molecule type" value="Genomic_DNA"/>
</dbReference>
<gene>
    <name evidence="1" type="ORF">UR61_C0022G0002</name>
</gene>
<protein>
    <submittedName>
        <fullName evidence="1">Uncharacterized protein</fullName>
    </submittedName>
</protein>
<comment type="caution">
    <text evidence="1">The sequence shown here is derived from an EMBL/GenBank/DDBJ whole genome shotgun (WGS) entry which is preliminary data.</text>
</comment>
<evidence type="ECO:0000313" key="1">
    <source>
        <dbReference type="EMBL" id="KKP65461.1"/>
    </source>
</evidence>
<proteinExistence type="predicted"/>
<dbReference type="Gene3D" id="3.40.630.30">
    <property type="match status" value="1"/>
</dbReference>
<dbReference type="Proteomes" id="UP000033866">
    <property type="component" value="Unassembled WGS sequence"/>
</dbReference>
<sequence length="270" mass="30505">MTDQILKPEKEIREGEVIVGIAETPEQKIGRLKVVTERYKHEGYLEDIGVSYSELSGEEIVGDDGFILLEQTLPKELFDEFIKNGLLLVSKEGDQLYIDKYHWQSIQFVAETKEGYVGSVRLILNSEQTDNPVFPLPTLKDPDIVIEEEWKPRVANVKAELSQFAKQEHSHPGVAVALLRAASLYSKANNIEEWVATTDNRVVKMLNGVYFNFNLPKMGPSVRYMGSLCTPIYIDIEKALCFAESYESSIATAKFIRGEDIKGFGWYTGV</sequence>
<dbReference type="AlphaFoldDB" id="A0A0G0BP85"/>
<name>A0A0G0BP85_9BACT</name>
<accession>A0A0G0BP85</accession>
<evidence type="ECO:0000313" key="2">
    <source>
        <dbReference type="Proteomes" id="UP000033866"/>
    </source>
</evidence>
<organism evidence="1 2">
    <name type="scientific">candidate division WS6 bacterium GW2011_GWE1_34_7</name>
    <dbReference type="NCBI Taxonomy" id="1619093"/>
    <lineage>
        <taxon>Bacteria</taxon>
        <taxon>Candidatus Dojkabacteria</taxon>
    </lineage>
</organism>